<reference evidence="8 9" key="1">
    <citation type="submission" date="2024-06" db="EMBL/GenBank/DDBJ databases">
        <title>The Natural Products Discovery Center: Release of the First 8490 Sequenced Strains for Exploring Actinobacteria Biosynthetic Diversity.</title>
        <authorList>
            <person name="Kalkreuter E."/>
            <person name="Kautsar S.A."/>
            <person name="Yang D."/>
            <person name="Bader C.D."/>
            <person name="Teijaro C.N."/>
            <person name="Fluegel L."/>
            <person name="Davis C.M."/>
            <person name="Simpson J.R."/>
            <person name="Lauterbach L."/>
            <person name="Steele A.D."/>
            <person name="Gui C."/>
            <person name="Meng S."/>
            <person name="Li G."/>
            <person name="Viehrig K."/>
            <person name="Ye F."/>
            <person name="Su P."/>
            <person name="Kiefer A.F."/>
            <person name="Nichols A."/>
            <person name="Cepeda A.J."/>
            <person name="Yan W."/>
            <person name="Fan B."/>
            <person name="Jiang Y."/>
            <person name="Adhikari A."/>
            <person name="Zheng C.-J."/>
            <person name="Schuster L."/>
            <person name="Cowan T.M."/>
            <person name="Smanski M.J."/>
            <person name="Chevrette M.G."/>
            <person name="De Carvalho L.P.S."/>
            <person name="Shen B."/>
        </authorList>
    </citation>
    <scope>NUCLEOTIDE SEQUENCE [LARGE SCALE GENOMIC DNA]</scope>
    <source>
        <strain evidence="8 9">NPDC050403</strain>
    </source>
</reference>
<comment type="caution">
    <text evidence="8">The sequence shown here is derived from an EMBL/GenBank/DDBJ whole genome shotgun (WGS) entry which is preliminary data.</text>
</comment>
<evidence type="ECO:0000256" key="4">
    <source>
        <dbReference type="ARBA" id="ARBA00021948"/>
    </source>
</evidence>
<proteinExistence type="inferred from homology"/>
<comment type="similarity">
    <text evidence="2">Belongs to the ComB family.</text>
</comment>
<name>A0ABV3FV68_9NOCA</name>
<keyword evidence="9" id="KW-1185">Reference proteome</keyword>
<organism evidence="8 9">
    <name type="scientific">Nocardia aurea</name>
    <dbReference type="NCBI Taxonomy" id="2144174"/>
    <lineage>
        <taxon>Bacteria</taxon>
        <taxon>Bacillati</taxon>
        <taxon>Actinomycetota</taxon>
        <taxon>Actinomycetes</taxon>
        <taxon>Mycobacteriales</taxon>
        <taxon>Nocardiaceae</taxon>
        <taxon>Nocardia</taxon>
    </lineage>
</organism>
<sequence length="264" mass="27247">MGGEHISPVIPDWAEQRRFGVRVDWGLVGAQALGPGSAAVVVVDVLSFTTSVSVAVDAGTEVLPYRWRDGTAPRFAADSNAELAVGRREISEHRPWSLSPAALRRAPAPRRLVLPSPNGSAISAAVDGIPVLAACLRNASAVARWIVDQGWGTRERPVSVIAAGEHWPGRNVLRPAIEDWLGAAAVIAALVEYGAGPLSPEATLALSSHTGNADVAALVSGCASGLELASTGFADDVAVAVEIESSSAVPILTDGAFIDARVDA</sequence>
<evidence type="ECO:0000256" key="5">
    <source>
        <dbReference type="ARBA" id="ARBA00022801"/>
    </source>
</evidence>
<keyword evidence="5" id="KW-0378">Hydrolase</keyword>
<protein>
    <recommendedName>
        <fullName evidence="4">Probable 2-phosphosulfolactate phosphatase</fullName>
        <ecNumber evidence="3">3.1.3.71</ecNumber>
    </recommendedName>
</protein>
<keyword evidence="6" id="KW-0460">Magnesium</keyword>
<dbReference type="RefSeq" id="WP_357784453.1">
    <property type="nucleotide sequence ID" value="NZ_JBFAKC010000006.1"/>
</dbReference>
<evidence type="ECO:0000256" key="7">
    <source>
        <dbReference type="ARBA" id="ARBA00033711"/>
    </source>
</evidence>
<gene>
    <name evidence="8" type="ORF">AB0I48_16495</name>
</gene>
<dbReference type="Pfam" id="PF04029">
    <property type="entry name" value="2-ph_phosp"/>
    <property type="match status" value="1"/>
</dbReference>
<dbReference type="SUPFAM" id="SSF142823">
    <property type="entry name" value="ComB-like"/>
    <property type="match status" value="1"/>
</dbReference>
<dbReference type="Gene3D" id="3.90.1560.10">
    <property type="entry name" value="ComB-like"/>
    <property type="match status" value="1"/>
</dbReference>
<dbReference type="InterPro" id="IPR005238">
    <property type="entry name" value="ComB-like"/>
</dbReference>
<dbReference type="InterPro" id="IPR036702">
    <property type="entry name" value="ComB-like_sf"/>
</dbReference>
<evidence type="ECO:0000256" key="3">
    <source>
        <dbReference type="ARBA" id="ARBA00012953"/>
    </source>
</evidence>
<accession>A0ABV3FV68</accession>
<comment type="cofactor">
    <cofactor evidence="1">
        <name>Mg(2+)</name>
        <dbReference type="ChEBI" id="CHEBI:18420"/>
    </cofactor>
</comment>
<comment type="catalytic activity">
    <reaction evidence="7">
        <text>(2R)-O-phospho-3-sulfolactate + H2O = (2R)-3-sulfolactate + phosphate</text>
        <dbReference type="Rhea" id="RHEA:23416"/>
        <dbReference type="ChEBI" id="CHEBI:15377"/>
        <dbReference type="ChEBI" id="CHEBI:15597"/>
        <dbReference type="ChEBI" id="CHEBI:43474"/>
        <dbReference type="ChEBI" id="CHEBI:58738"/>
        <dbReference type="EC" id="3.1.3.71"/>
    </reaction>
</comment>
<dbReference type="PANTHER" id="PTHR37311">
    <property type="entry name" value="2-PHOSPHOSULFOLACTATE PHOSPHATASE-RELATED"/>
    <property type="match status" value="1"/>
</dbReference>
<dbReference type="EMBL" id="JBFAKC010000006">
    <property type="protein sequence ID" value="MEV0709160.1"/>
    <property type="molecule type" value="Genomic_DNA"/>
</dbReference>
<evidence type="ECO:0000256" key="2">
    <source>
        <dbReference type="ARBA" id="ARBA00009997"/>
    </source>
</evidence>
<dbReference type="EC" id="3.1.3.71" evidence="3"/>
<evidence type="ECO:0000256" key="1">
    <source>
        <dbReference type="ARBA" id="ARBA00001946"/>
    </source>
</evidence>
<dbReference type="PANTHER" id="PTHR37311:SF1">
    <property type="entry name" value="2-PHOSPHOSULFOLACTATE PHOSPHATASE-RELATED"/>
    <property type="match status" value="1"/>
</dbReference>
<evidence type="ECO:0000313" key="8">
    <source>
        <dbReference type="EMBL" id="MEV0709160.1"/>
    </source>
</evidence>
<evidence type="ECO:0000256" key="6">
    <source>
        <dbReference type="ARBA" id="ARBA00022842"/>
    </source>
</evidence>
<evidence type="ECO:0000313" key="9">
    <source>
        <dbReference type="Proteomes" id="UP001551695"/>
    </source>
</evidence>
<dbReference type="Proteomes" id="UP001551695">
    <property type="component" value="Unassembled WGS sequence"/>
</dbReference>